<keyword evidence="3" id="KW-1185">Reference proteome</keyword>
<name>A0AAD4CJM1_ASPNN</name>
<protein>
    <submittedName>
        <fullName evidence="2">Uncharacterized protein</fullName>
    </submittedName>
</protein>
<evidence type="ECO:0000313" key="2">
    <source>
        <dbReference type="EMBL" id="KAF9887751.1"/>
    </source>
</evidence>
<reference evidence="2" key="1">
    <citation type="journal article" date="2019" name="Beilstein J. Org. Chem.">
        <title>Nanangenines: drimane sesquiterpenoids as the dominant metabolite cohort of a novel Australian fungus, Aspergillus nanangensis.</title>
        <authorList>
            <person name="Lacey H.J."/>
            <person name="Gilchrist C.L.M."/>
            <person name="Crombie A."/>
            <person name="Kalaitzis J.A."/>
            <person name="Vuong D."/>
            <person name="Rutledge P.J."/>
            <person name="Turner P."/>
            <person name="Pitt J.I."/>
            <person name="Lacey E."/>
            <person name="Chooi Y.H."/>
            <person name="Piggott A.M."/>
        </authorList>
    </citation>
    <scope>NUCLEOTIDE SEQUENCE</scope>
    <source>
        <strain evidence="2">MST-FP2251</strain>
    </source>
</reference>
<accession>A0AAD4CJM1</accession>
<proteinExistence type="predicted"/>
<keyword evidence="1" id="KW-0472">Membrane</keyword>
<dbReference type="EMBL" id="VCAU01000057">
    <property type="protein sequence ID" value="KAF9887751.1"/>
    <property type="molecule type" value="Genomic_DNA"/>
</dbReference>
<dbReference type="AlphaFoldDB" id="A0AAD4CJM1"/>
<sequence length="418" mass="45926">MKGLLDQDIAKFLCAQYVSLVRWVAVATAVSRVFDRRLAPVATARLCQGSFNVARSEDVESLFQGCTWVRGDITITNTYSGPLTLPNLKTIDGKLDIQYITSRPGTDNSRATQVTSLELPDTQSIQTVAIGNITTLKTISMPRLESVSGFSIYQHGITTDTLDLRSLREASNFYLAGAFASTNVDSLRNVSRYLDIHGPGVGAKRDEDTGQPLQLTFPSLVYAYRLLVDGRISKISMPKLEFLGRDHPHGGYSDDVMISTKETPGSFSFPSLKNLTGSFSIYGPIKSLDVSSLQSTTVYMSLGTTSPLNATLPLRKLTSINLYGAIESVKFPFLKDFNYIGIQSSLLVGCKNFTTQMEEISQSLEYKTDYECSEPRSTPPLLGLIALCVIPVVAIAAAAYHCTKKKHEEMEYEEEKVA</sequence>
<organism evidence="2 3">
    <name type="scientific">Aspergillus nanangensis</name>
    <dbReference type="NCBI Taxonomy" id="2582783"/>
    <lineage>
        <taxon>Eukaryota</taxon>
        <taxon>Fungi</taxon>
        <taxon>Dikarya</taxon>
        <taxon>Ascomycota</taxon>
        <taxon>Pezizomycotina</taxon>
        <taxon>Eurotiomycetes</taxon>
        <taxon>Eurotiomycetidae</taxon>
        <taxon>Eurotiales</taxon>
        <taxon>Aspergillaceae</taxon>
        <taxon>Aspergillus</taxon>
        <taxon>Aspergillus subgen. Circumdati</taxon>
    </lineage>
</organism>
<dbReference type="Proteomes" id="UP001194746">
    <property type="component" value="Unassembled WGS sequence"/>
</dbReference>
<comment type="caution">
    <text evidence="2">The sequence shown here is derived from an EMBL/GenBank/DDBJ whole genome shotgun (WGS) entry which is preliminary data.</text>
</comment>
<reference evidence="2" key="2">
    <citation type="submission" date="2020-02" db="EMBL/GenBank/DDBJ databases">
        <authorList>
            <person name="Gilchrist C.L.M."/>
            <person name="Chooi Y.-H."/>
        </authorList>
    </citation>
    <scope>NUCLEOTIDE SEQUENCE</scope>
    <source>
        <strain evidence="2">MST-FP2251</strain>
    </source>
</reference>
<evidence type="ECO:0000256" key="1">
    <source>
        <dbReference type="SAM" id="Phobius"/>
    </source>
</evidence>
<gene>
    <name evidence="2" type="ORF">FE257_009704</name>
</gene>
<evidence type="ECO:0000313" key="3">
    <source>
        <dbReference type="Proteomes" id="UP001194746"/>
    </source>
</evidence>
<feature type="transmembrane region" description="Helical" evidence="1">
    <location>
        <begin position="381"/>
        <end position="400"/>
    </location>
</feature>
<keyword evidence="1" id="KW-1133">Transmembrane helix</keyword>
<dbReference type="SUPFAM" id="SSF52058">
    <property type="entry name" value="L domain-like"/>
    <property type="match status" value="1"/>
</dbReference>
<keyword evidence="1" id="KW-0812">Transmembrane</keyword>